<dbReference type="EMBL" id="JABANM010010903">
    <property type="protein sequence ID" value="KAF4738581.1"/>
    <property type="molecule type" value="Genomic_DNA"/>
</dbReference>
<sequence length="145" mass="16447">MLTYIRILLLIICNWMVTVSSSSSSDVNMPPAPMALDDDDYPYQCVCHCPEKRKINEDNVSGDGSWTCSTWSRYDSCLSLLFVCCQPRETVWEIDPIGGCEYDSGITPCYCMTDTIASDANILHTVEATLTRLIRRGNTRRTTRW</sequence>
<evidence type="ECO:0000313" key="5">
    <source>
        <dbReference type="Proteomes" id="UP000574390"/>
    </source>
</evidence>
<proteinExistence type="predicted"/>
<keyword evidence="4" id="KW-1185">Reference proteome</keyword>
<dbReference type="Proteomes" id="UP000553632">
    <property type="component" value="Unassembled WGS sequence"/>
</dbReference>
<feature type="signal peptide" evidence="1">
    <location>
        <begin position="1"/>
        <end position="21"/>
    </location>
</feature>
<dbReference type="AlphaFoldDB" id="A0A7J6UHP2"/>
<comment type="caution">
    <text evidence="3">The sequence shown here is derived from an EMBL/GenBank/DDBJ whole genome shotgun (WGS) entry which is preliminary data.</text>
</comment>
<accession>A0A7J6UHP2</accession>
<dbReference type="Proteomes" id="UP000574390">
    <property type="component" value="Unassembled WGS sequence"/>
</dbReference>
<organism evidence="3 4">
    <name type="scientific">Perkinsus olseni</name>
    <name type="common">Perkinsus atlanticus</name>
    <dbReference type="NCBI Taxonomy" id="32597"/>
    <lineage>
        <taxon>Eukaryota</taxon>
        <taxon>Sar</taxon>
        <taxon>Alveolata</taxon>
        <taxon>Perkinsozoa</taxon>
        <taxon>Perkinsea</taxon>
        <taxon>Perkinsida</taxon>
        <taxon>Perkinsidae</taxon>
        <taxon>Perkinsus</taxon>
    </lineage>
</organism>
<name>A0A7J6UHP2_PEROL</name>
<evidence type="ECO:0000256" key="1">
    <source>
        <dbReference type="SAM" id="SignalP"/>
    </source>
</evidence>
<feature type="chain" id="PRO_5036205880" evidence="1">
    <location>
        <begin position="22"/>
        <end position="145"/>
    </location>
</feature>
<evidence type="ECO:0000313" key="3">
    <source>
        <dbReference type="EMBL" id="KAF4756697.1"/>
    </source>
</evidence>
<keyword evidence="1" id="KW-0732">Signal</keyword>
<evidence type="ECO:0000313" key="4">
    <source>
        <dbReference type="Proteomes" id="UP000553632"/>
    </source>
</evidence>
<dbReference type="EMBL" id="JABANO010003543">
    <property type="protein sequence ID" value="KAF4756697.1"/>
    <property type="molecule type" value="Genomic_DNA"/>
</dbReference>
<reference evidence="4 5" key="1">
    <citation type="submission" date="2020-04" db="EMBL/GenBank/DDBJ databases">
        <title>Perkinsus olseni comparative genomics.</title>
        <authorList>
            <person name="Bogema D.R."/>
        </authorList>
    </citation>
    <scope>NUCLEOTIDE SEQUENCE [LARGE SCALE GENOMIC DNA]</scope>
    <source>
        <strain evidence="2">ATCC PRA-205</strain>
        <strain evidence="3 4">ATCC PRA-207</strain>
    </source>
</reference>
<evidence type="ECO:0000313" key="2">
    <source>
        <dbReference type="EMBL" id="KAF4738581.1"/>
    </source>
</evidence>
<protein>
    <submittedName>
        <fullName evidence="3">Uncharacterized protein</fullName>
    </submittedName>
</protein>
<gene>
    <name evidence="2" type="ORF">FOZ62_011633</name>
    <name evidence="3" type="ORF">FOZ63_008632</name>
</gene>